<dbReference type="InterPro" id="IPR002656">
    <property type="entry name" value="Acyl_transf_3_dom"/>
</dbReference>
<keyword evidence="1" id="KW-0812">Transmembrane</keyword>
<feature type="domain" description="Acyltransferase 3" evidence="2">
    <location>
        <begin position="10"/>
        <end position="325"/>
    </location>
</feature>
<keyword evidence="3" id="KW-0808">Transferase</keyword>
<organism evidence="3 4">
    <name type="scientific">Sphingorhabdus profundilacus</name>
    <dbReference type="NCBI Taxonomy" id="2509718"/>
    <lineage>
        <taxon>Bacteria</taxon>
        <taxon>Pseudomonadati</taxon>
        <taxon>Pseudomonadota</taxon>
        <taxon>Alphaproteobacteria</taxon>
        <taxon>Sphingomonadales</taxon>
        <taxon>Sphingomonadaceae</taxon>
        <taxon>Sphingorhabdus</taxon>
    </lineage>
</organism>
<evidence type="ECO:0000259" key="2">
    <source>
        <dbReference type="Pfam" id="PF01757"/>
    </source>
</evidence>
<dbReference type="GO" id="GO:0016020">
    <property type="term" value="C:membrane"/>
    <property type="evidence" value="ECO:0007669"/>
    <property type="project" value="TreeGrafter"/>
</dbReference>
<comment type="caution">
    <text evidence="3">The sequence shown here is derived from an EMBL/GenBank/DDBJ whole genome shotgun (WGS) entry which is preliminary data.</text>
</comment>
<name>A0A6I4LT20_9SPHN</name>
<dbReference type="GO" id="GO:0016747">
    <property type="term" value="F:acyltransferase activity, transferring groups other than amino-acyl groups"/>
    <property type="evidence" value="ECO:0007669"/>
    <property type="project" value="InterPro"/>
</dbReference>
<dbReference type="PANTHER" id="PTHR23028">
    <property type="entry name" value="ACETYLTRANSFERASE"/>
    <property type="match status" value="1"/>
</dbReference>
<feature type="transmembrane region" description="Helical" evidence="1">
    <location>
        <begin position="277"/>
        <end position="296"/>
    </location>
</feature>
<evidence type="ECO:0000256" key="1">
    <source>
        <dbReference type="SAM" id="Phobius"/>
    </source>
</evidence>
<feature type="transmembrane region" description="Helical" evidence="1">
    <location>
        <begin position="127"/>
        <end position="148"/>
    </location>
</feature>
<feature type="transmembrane region" description="Helical" evidence="1">
    <location>
        <begin position="244"/>
        <end position="265"/>
    </location>
</feature>
<feature type="transmembrane region" description="Helical" evidence="1">
    <location>
        <begin position="85"/>
        <end position="107"/>
    </location>
</feature>
<evidence type="ECO:0000313" key="3">
    <source>
        <dbReference type="EMBL" id="MVZ96572.1"/>
    </source>
</evidence>
<dbReference type="Proteomes" id="UP000471147">
    <property type="component" value="Unassembled WGS sequence"/>
</dbReference>
<keyword evidence="1" id="KW-0472">Membrane</keyword>
<sequence>MSSLESSRLAFVDTLRLFAAALVVFQHLAERYPATATQPLVELGPGVMGVVLFFLISGYVIPFSVRNGLDPMAFLIRRLCRIYPLFLAAICGVAIGGWTGLLDQWAYLSGISYWRWAANLLLVQDFVGVPAILGVSWTLIIELIWYALFAVAISIYKERAALLLAIMMPTILVVLGLASLWMETRIPLGRPAMIYAAILGYQAYQFHSGKLSRKQLAFALGIFLAVSWFTNIIAFGIFTHPSITLAQALGPWTIAPLLFFVVLLVDRIRTSPLINSGFLPLAGTISYSIYLLHPIANAAADQYFVPSAKIPAALALTVILSVLGYRLVERPGIDLGRYLVNLKRSGLVTA</sequence>
<feature type="transmembrane region" description="Helical" evidence="1">
    <location>
        <begin position="160"/>
        <end position="182"/>
    </location>
</feature>
<feature type="transmembrane region" description="Helical" evidence="1">
    <location>
        <begin position="216"/>
        <end position="238"/>
    </location>
</feature>
<feature type="transmembrane region" description="Helical" evidence="1">
    <location>
        <begin position="47"/>
        <end position="65"/>
    </location>
</feature>
<keyword evidence="3" id="KW-0012">Acyltransferase</keyword>
<keyword evidence="4" id="KW-1185">Reference proteome</keyword>
<dbReference type="EMBL" id="SDWJ01000001">
    <property type="protein sequence ID" value="MVZ96572.1"/>
    <property type="molecule type" value="Genomic_DNA"/>
</dbReference>
<dbReference type="GO" id="GO:0009103">
    <property type="term" value="P:lipopolysaccharide biosynthetic process"/>
    <property type="evidence" value="ECO:0007669"/>
    <property type="project" value="TreeGrafter"/>
</dbReference>
<protein>
    <submittedName>
        <fullName evidence="3">Acyltransferase</fullName>
    </submittedName>
</protein>
<gene>
    <name evidence="3" type="ORF">EUU23_02490</name>
</gene>
<accession>A0A6I4LT20</accession>
<dbReference type="InterPro" id="IPR050879">
    <property type="entry name" value="Acyltransferase_3"/>
</dbReference>
<dbReference type="AlphaFoldDB" id="A0A6I4LT20"/>
<dbReference type="Pfam" id="PF01757">
    <property type="entry name" value="Acyl_transf_3"/>
    <property type="match status" value="1"/>
</dbReference>
<feature type="transmembrane region" description="Helical" evidence="1">
    <location>
        <begin position="188"/>
        <end position="204"/>
    </location>
</feature>
<feature type="transmembrane region" description="Helical" evidence="1">
    <location>
        <begin position="308"/>
        <end position="328"/>
    </location>
</feature>
<proteinExistence type="predicted"/>
<dbReference type="OrthoDB" id="9807745at2"/>
<dbReference type="RefSeq" id="WP_160352541.1">
    <property type="nucleotide sequence ID" value="NZ_SDWJ01000001.1"/>
</dbReference>
<dbReference type="PANTHER" id="PTHR23028:SF53">
    <property type="entry name" value="ACYL_TRANSF_3 DOMAIN-CONTAINING PROTEIN"/>
    <property type="match status" value="1"/>
</dbReference>
<evidence type="ECO:0000313" key="4">
    <source>
        <dbReference type="Proteomes" id="UP000471147"/>
    </source>
</evidence>
<reference evidence="3 4" key="1">
    <citation type="submission" date="2019-01" db="EMBL/GenBank/DDBJ databases">
        <title>Sphingorhabdus lacus sp.nov., isolated from an oligotrophic freshwater lake.</title>
        <authorList>
            <person name="Park M."/>
        </authorList>
    </citation>
    <scope>NUCLEOTIDE SEQUENCE [LARGE SCALE GENOMIC DNA]</scope>
    <source>
        <strain evidence="3 4">IMCC26285</strain>
    </source>
</reference>
<keyword evidence="1" id="KW-1133">Transmembrane helix</keyword>